<dbReference type="AlphaFoldDB" id="A0A953M121"/>
<proteinExistence type="predicted"/>
<dbReference type="EMBL" id="JAIOIV010000028">
    <property type="protein sequence ID" value="MBZ0155207.1"/>
    <property type="molecule type" value="Genomic_DNA"/>
</dbReference>
<dbReference type="Proteomes" id="UP000705867">
    <property type="component" value="Unassembled WGS sequence"/>
</dbReference>
<sequence length="187" mass="21413">MFDSCIGLFDSYRLSQDSVYFPVLEGRYRGYGVRIELIADHIAVRKLPSLWLTVTLRGTVRYGGVLDLLVRPLNVEFFSPSALLEARLSVPPGWPQDAWLRSDRPDAMPPLEYIEPHVRFFHDPRAKELLITPRGIRLVYQAQEGVRAHYQVLRQVEFAGPPLSPRLLGSLMDRAIALYEDLKQEGH</sequence>
<reference evidence="1" key="2">
    <citation type="submission" date="2021-08" db="EMBL/GenBank/DDBJ databases">
        <authorList>
            <person name="Dalcin Martins P."/>
        </authorList>
    </citation>
    <scope>NUCLEOTIDE SEQUENCE</scope>
    <source>
        <strain evidence="1">MAG_39</strain>
    </source>
</reference>
<accession>A0A953M121</accession>
<gene>
    <name evidence="1" type="ORF">K8I29_03210</name>
</gene>
<protein>
    <submittedName>
        <fullName evidence="1">Uncharacterized protein</fullName>
    </submittedName>
</protein>
<evidence type="ECO:0000313" key="2">
    <source>
        <dbReference type="Proteomes" id="UP000705867"/>
    </source>
</evidence>
<organism evidence="1 2">
    <name type="scientific">Candidatus Nitrobium versatile</name>
    <dbReference type="NCBI Taxonomy" id="2884831"/>
    <lineage>
        <taxon>Bacteria</taxon>
        <taxon>Pseudomonadati</taxon>
        <taxon>Nitrospirota</taxon>
        <taxon>Nitrospiria</taxon>
        <taxon>Nitrospirales</taxon>
        <taxon>Nitrospiraceae</taxon>
        <taxon>Candidatus Nitrobium</taxon>
    </lineage>
</organism>
<reference evidence="1" key="1">
    <citation type="journal article" date="2021" name="bioRxiv">
        <title>Unraveling nitrogen, sulfur and carbon metabolic pathways and microbial community transcriptional responses to substrate deprivation and toxicity stresses in a bioreactor mimicking anoxic brackish coastal sediment conditions.</title>
        <authorList>
            <person name="Martins P.D."/>
            <person name="Echeveste M.J."/>
            <person name="Arshad A."/>
            <person name="Kurth J."/>
            <person name="Ouboter H."/>
            <person name="Jetten M.S.M."/>
            <person name="Welte C.U."/>
        </authorList>
    </citation>
    <scope>NUCLEOTIDE SEQUENCE</scope>
    <source>
        <strain evidence="1">MAG_39</strain>
    </source>
</reference>
<comment type="caution">
    <text evidence="1">The sequence shown here is derived from an EMBL/GenBank/DDBJ whole genome shotgun (WGS) entry which is preliminary data.</text>
</comment>
<evidence type="ECO:0000313" key="1">
    <source>
        <dbReference type="EMBL" id="MBZ0155207.1"/>
    </source>
</evidence>
<name>A0A953M121_9BACT</name>